<dbReference type="GO" id="GO:0043546">
    <property type="term" value="F:molybdopterin cofactor binding"/>
    <property type="evidence" value="ECO:0007669"/>
    <property type="project" value="InterPro"/>
</dbReference>
<dbReference type="Pfam" id="PF04879">
    <property type="entry name" value="Molybdop_Fe4S4"/>
    <property type="match status" value="1"/>
</dbReference>
<evidence type="ECO:0000256" key="4">
    <source>
        <dbReference type="ARBA" id="ARBA00023004"/>
    </source>
</evidence>
<evidence type="ECO:0000256" key="1">
    <source>
        <dbReference type="ARBA" id="ARBA00022485"/>
    </source>
</evidence>
<accession>A0A1W1D1X8</accession>
<evidence type="ECO:0000256" key="5">
    <source>
        <dbReference type="ARBA" id="ARBA00023014"/>
    </source>
</evidence>
<dbReference type="PANTHER" id="PTHR43105:SF9">
    <property type="entry name" value="NADPH-FE(3+) OXIDOREDUCTASE SUBUNIT ALPHA"/>
    <property type="match status" value="1"/>
</dbReference>
<dbReference type="EC" id="1.7.99.4" evidence="7"/>
<gene>
    <name evidence="7" type="ORF">MNB_SM-3-524</name>
</gene>
<keyword evidence="1" id="KW-0004">4Fe-4S</keyword>
<dbReference type="PANTHER" id="PTHR43105">
    <property type="entry name" value="RESPIRATORY NITRATE REDUCTASE"/>
    <property type="match status" value="1"/>
</dbReference>
<dbReference type="InterPro" id="IPR006657">
    <property type="entry name" value="MoPterin_dinucl-bd_dom"/>
</dbReference>
<keyword evidence="2" id="KW-0479">Metal-binding</keyword>
<dbReference type="SMART" id="SM00926">
    <property type="entry name" value="Molybdop_Fe4S4"/>
    <property type="match status" value="1"/>
</dbReference>
<dbReference type="InterPro" id="IPR006963">
    <property type="entry name" value="Mopterin_OxRdtase_4Fe-4S_dom"/>
</dbReference>
<evidence type="ECO:0000259" key="6">
    <source>
        <dbReference type="SMART" id="SM00926"/>
    </source>
</evidence>
<proteinExistence type="predicted"/>
<dbReference type="Pfam" id="PF00384">
    <property type="entry name" value="Molybdopterin"/>
    <property type="match status" value="1"/>
</dbReference>
<sequence>MNKKTVCAYCGVGCKFEYKDEKLKPLRSYPTNNGLSCAKGISQLATIDTNRLVEVRKRIDLKEEFTTSTYEKELAFIASKIQQTDPKRIGFYLSGQMLNEDYYVANKLAKGFIGTSNCDTNSRTCMASAVVGYKKSFGVDYVPVTMEDIEYCDLLILTGANPAESHVVLFNKIKKAKKKGLKVVVIDPRYTATAKIADVYLPIKVGSDIDFFNLLALRLIQDNHIDNDFIQKYVNHFEIFQEKILALDEEKLLKAMELDKALFEQFYTLFLQNQNIITAWTMGLNQSIQGTDKNVALNNIHIITGKINKKGNGPFSLTGQPNAMGGREVGGLSTTLAVHLDFDGEDGENVQKVAQFWKTNNVATHNGLTAFEMIEKAAQNELDILIICHTDPIYHLPNRHFVEKAFLNIDLVVEINAYQGSETSKFSHIQIPAVPFGQKEGTQTNLDRTLTRVEALYDKAGILQDWEIFAKIGQYLGYEEAFCFKNTQEVFCEYQAMTKLSKAQHLDIFHTDYEQLKEEPFVWGKSVFKDNKFFTPNHKANLFFVQNLYQSEQPSKEYPFLLVTGRTRDQWHSGTKTAQLNILLKHKPLEFVEINQDDAKELQIKNGDMVEVKSARGTLQAKAVISSINRRTIFIPISHKEVNYLTPSLIDPFSKEPDYNHSAVLIQKVKDG</sequence>
<evidence type="ECO:0000313" key="7">
    <source>
        <dbReference type="EMBL" id="SFV74633.1"/>
    </source>
</evidence>
<evidence type="ECO:0000256" key="3">
    <source>
        <dbReference type="ARBA" id="ARBA00023002"/>
    </source>
</evidence>
<dbReference type="InterPro" id="IPR006656">
    <property type="entry name" value="Mopterin_OxRdtase"/>
</dbReference>
<dbReference type="Gene3D" id="2.40.40.20">
    <property type="match status" value="1"/>
</dbReference>
<feature type="domain" description="4Fe-4S Mo/W bis-MGD-type" evidence="6">
    <location>
        <begin position="1"/>
        <end position="49"/>
    </location>
</feature>
<reference evidence="7" key="1">
    <citation type="submission" date="2016-10" db="EMBL/GenBank/DDBJ databases">
        <authorList>
            <person name="de Groot N.N."/>
        </authorList>
    </citation>
    <scope>NUCLEOTIDE SEQUENCE</scope>
</reference>
<dbReference type="InterPro" id="IPR009010">
    <property type="entry name" value="Asp_de-COase-like_dom_sf"/>
</dbReference>
<dbReference type="SUPFAM" id="SSF53706">
    <property type="entry name" value="Formate dehydrogenase/DMSO reductase, domains 1-3"/>
    <property type="match status" value="1"/>
</dbReference>
<dbReference type="GO" id="GO:0051539">
    <property type="term" value="F:4 iron, 4 sulfur cluster binding"/>
    <property type="evidence" value="ECO:0007669"/>
    <property type="project" value="UniProtKB-KW"/>
</dbReference>
<dbReference type="GO" id="GO:0016491">
    <property type="term" value="F:oxidoreductase activity"/>
    <property type="evidence" value="ECO:0007669"/>
    <property type="project" value="UniProtKB-KW"/>
</dbReference>
<dbReference type="Gene3D" id="3.40.228.10">
    <property type="entry name" value="Dimethylsulfoxide Reductase, domain 2"/>
    <property type="match status" value="1"/>
</dbReference>
<dbReference type="GO" id="GO:0046872">
    <property type="term" value="F:metal ion binding"/>
    <property type="evidence" value="ECO:0007669"/>
    <property type="project" value="UniProtKB-KW"/>
</dbReference>
<dbReference type="Pfam" id="PF01568">
    <property type="entry name" value="Molydop_binding"/>
    <property type="match status" value="1"/>
</dbReference>
<dbReference type="Gene3D" id="3.40.50.740">
    <property type="match status" value="1"/>
</dbReference>
<dbReference type="GO" id="GO:0016020">
    <property type="term" value="C:membrane"/>
    <property type="evidence" value="ECO:0007669"/>
    <property type="project" value="TreeGrafter"/>
</dbReference>
<dbReference type="CDD" id="cd00508">
    <property type="entry name" value="MopB_CT_Fdh-Nap-like"/>
    <property type="match status" value="1"/>
</dbReference>
<evidence type="ECO:0000256" key="2">
    <source>
        <dbReference type="ARBA" id="ARBA00022723"/>
    </source>
</evidence>
<keyword evidence="3 7" id="KW-0560">Oxidoreductase</keyword>
<dbReference type="AlphaFoldDB" id="A0A1W1D1X8"/>
<dbReference type="EMBL" id="FPHP01000002">
    <property type="protein sequence ID" value="SFV74633.1"/>
    <property type="molecule type" value="Genomic_DNA"/>
</dbReference>
<organism evidence="7">
    <name type="scientific">hydrothermal vent metagenome</name>
    <dbReference type="NCBI Taxonomy" id="652676"/>
    <lineage>
        <taxon>unclassified sequences</taxon>
        <taxon>metagenomes</taxon>
        <taxon>ecological metagenomes</taxon>
    </lineage>
</organism>
<dbReference type="SUPFAM" id="SSF50692">
    <property type="entry name" value="ADC-like"/>
    <property type="match status" value="1"/>
</dbReference>
<name>A0A1W1D1X8_9ZZZZ</name>
<dbReference type="InterPro" id="IPR050123">
    <property type="entry name" value="Prok_molybdopt-oxidoreductase"/>
</dbReference>
<keyword evidence="5" id="KW-0411">Iron-sulfur</keyword>
<protein>
    <submittedName>
        <fullName evidence="7">Assimilatory nitrate reductase large subunit</fullName>
        <ecNumber evidence="7">1.7.99.4</ecNumber>
    </submittedName>
</protein>
<keyword evidence="4" id="KW-0408">Iron</keyword>